<protein>
    <recommendedName>
        <fullName evidence="4">Secreted protein</fullName>
    </recommendedName>
</protein>
<comment type="caution">
    <text evidence="2">The sequence shown here is derived from an EMBL/GenBank/DDBJ whole genome shotgun (WGS) entry which is preliminary data.</text>
</comment>
<name>A0ABU4MKQ9_9ACTN</name>
<evidence type="ECO:0008006" key="4">
    <source>
        <dbReference type="Google" id="ProtNLM"/>
    </source>
</evidence>
<proteinExistence type="predicted"/>
<evidence type="ECO:0000313" key="3">
    <source>
        <dbReference type="Proteomes" id="UP001282474"/>
    </source>
</evidence>
<keyword evidence="3" id="KW-1185">Reference proteome</keyword>
<dbReference type="Proteomes" id="UP001282474">
    <property type="component" value="Unassembled WGS sequence"/>
</dbReference>
<reference evidence="2 3" key="1">
    <citation type="journal article" date="2023" name="Microb. Genom.">
        <title>Mesoterricola silvestris gen. nov., sp. nov., Mesoterricola sediminis sp. nov., Geothrix oryzae sp. nov., Geothrix edaphica sp. nov., Geothrix rubra sp. nov., and Geothrix limicola sp. nov., six novel members of Acidobacteriota isolated from soils.</title>
        <authorList>
            <person name="Weisberg A.J."/>
            <person name="Pearce E."/>
            <person name="Kramer C.G."/>
            <person name="Chang J.H."/>
            <person name="Clarke C.R."/>
        </authorList>
    </citation>
    <scope>NUCLEOTIDE SEQUENCE [LARGE SCALE GENOMIC DNA]</scope>
    <source>
        <strain evidence="2 3">NE20-4-1</strain>
    </source>
</reference>
<evidence type="ECO:0000313" key="2">
    <source>
        <dbReference type="EMBL" id="MDX3038035.1"/>
    </source>
</evidence>
<gene>
    <name evidence="2" type="ORF">PV383_12770</name>
</gene>
<keyword evidence="1" id="KW-0732">Signal</keyword>
<sequence>MHKLTTTAALLGLAALGLAVPATAAQAADSAVVGCGDLWGRPDGKVYAWDLPNCEGSPLPIPDSGAWGPDASDRASSVMNRGYPGGLDHVAFCHHANHAGGHGCLAPGELYAADLADNRYSDGTSANNSISAHRWVNRNSCASFWT</sequence>
<feature type="signal peptide" evidence="1">
    <location>
        <begin position="1"/>
        <end position="24"/>
    </location>
</feature>
<evidence type="ECO:0000256" key="1">
    <source>
        <dbReference type="SAM" id="SignalP"/>
    </source>
</evidence>
<feature type="chain" id="PRO_5045411448" description="Secreted protein" evidence="1">
    <location>
        <begin position="25"/>
        <end position="146"/>
    </location>
</feature>
<organism evidence="2 3">
    <name type="scientific">Streptomyces caniscabiei</name>
    <dbReference type="NCBI Taxonomy" id="2746961"/>
    <lineage>
        <taxon>Bacteria</taxon>
        <taxon>Bacillati</taxon>
        <taxon>Actinomycetota</taxon>
        <taxon>Actinomycetes</taxon>
        <taxon>Kitasatosporales</taxon>
        <taxon>Streptomycetaceae</taxon>
        <taxon>Streptomyces</taxon>
    </lineage>
</organism>
<dbReference type="RefSeq" id="WP_045556911.1">
    <property type="nucleotide sequence ID" value="NZ_JABXWF010000006.1"/>
</dbReference>
<dbReference type="EMBL" id="JARAWJ010000007">
    <property type="protein sequence ID" value="MDX3038035.1"/>
    <property type="molecule type" value="Genomic_DNA"/>
</dbReference>
<accession>A0ABU4MKQ9</accession>